<keyword evidence="3" id="KW-1185">Reference proteome</keyword>
<organism evidence="2 3">
    <name type="scientific">Karstenula rhodostoma CBS 690.94</name>
    <dbReference type="NCBI Taxonomy" id="1392251"/>
    <lineage>
        <taxon>Eukaryota</taxon>
        <taxon>Fungi</taxon>
        <taxon>Dikarya</taxon>
        <taxon>Ascomycota</taxon>
        <taxon>Pezizomycotina</taxon>
        <taxon>Dothideomycetes</taxon>
        <taxon>Pleosporomycetidae</taxon>
        <taxon>Pleosporales</taxon>
        <taxon>Massarineae</taxon>
        <taxon>Didymosphaeriaceae</taxon>
        <taxon>Karstenula</taxon>
    </lineage>
</organism>
<evidence type="ECO:0000313" key="3">
    <source>
        <dbReference type="Proteomes" id="UP000799764"/>
    </source>
</evidence>
<protein>
    <submittedName>
        <fullName evidence="2">Uncharacterized protein</fullName>
    </submittedName>
</protein>
<evidence type="ECO:0000256" key="1">
    <source>
        <dbReference type="SAM" id="MobiDB-lite"/>
    </source>
</evidence>
<feature type="region of interest" description="Disordered" evidence="1">
    <location>
        <begin position="1"/>
        <end position="59"/>
    </location>
</feature>
<dbReference type="Proteomes" id="UP000799764">
    <property type="component" value="Unassembled WGS sequence"/>
</dbReference>
<gene>
    <name evidence="2" type="ORF">P171DRAFT_436616</name>
</gene>
<sequence length="198" mass="22174">MRGDGEVRESGRCKRQAVSVRKEPMRPQPNRISRGQSAPRPSIPASFAPTVPGRDANTADSERHCLGSNNVPHESTSALTQRLALTWFVLRLLCALSGPRVVASASLPLTTRACVRLFKRRPLTSWTVALLMHELESHVKVHNVRTEVSFRRDIHYSDWSIFPPRHSFLGLYTLRPTSIVVTLFSRKPNTSAVVVKQS</sequence>
<dbReference type="AlphaFoldDB" id="A0A9P4U6E0"/>
<accession>A0A9P4U6E0</accession>
<reference evidence="2" key="1">
    <citation type="journal article" date="2020" name="Stud. Mycol.">
        <title>101 Dothideomycetes genomes: a test case for predicting lifestyles and emergence of pathogens.</title>
        <authorList>
            <person name="Haridas S."/>
            <person name="Albert R."/>
            <person name="Binder M."/>
            <person name="Bloem J."/>
            <person name="Labutti K."/>
            <person name="Salamov A."/>
            <person name="Andreopoulos B."/>
            <person name="Baker S."/>
            <person name="Barry K."/>
            <person name="Bills G."/>
            <person name="Bluhm B."/>
            <person name="Cannon C."/>
            <person name="Castanera R."/>
            <person name="Culley D."/>
            <person name="Daum C."/>
            <person name="Ezra D."/>
            <person name="Gonzalez J."/>
            <person name="Henrissat B."/>
            <person name="Kuo A."/>
            <person name="Liang C."/>
            <person name="Lipzen A."/>
            <person name="Lutzoni F."/>
            <person name="Magnuson J."/>
            <person name="Mondo S."/>
            <person name="Nolan M."/>
            <person name="Ohm R."/>
            <person name="Pangilinan J."/>
            <person name="Park H.-J."/>
            <person name="Ramirez L."/>
            <person name="Alfaro M."/>
            <person name="Sun H."/>
            <person name="Tritt A."/>
            <person name="Yoshinaga Y."/>
            <person name="Zwiers L.-H."/>
            <person name="Turgeon B."/>
            <person name="Goodwin S."/>
            <person name="Spatafora J."/>
            <person name="Crous P."/>
            <person name="Grigoriev I."/>
        </authorList>
    </citation>
    <scope>NUCLEOTIDE SEQUENCE</scope>
    <source>
        <strain evidence="2">CBS 690.94</strain>
    </source>
</reference>
<feature type="compositionally biased region" description="Basic and acidic residues" evidence="1">
    <location>
        <begin position="1"/>
        <end position="12"/>
    </location>
</feature>
<proteinExistence type="predicted"/>
<evidence type="ECO:0000313" key="2">
    <source>
        <dbReference type="EMBL" id="KAF2438681.1"/>
    </source>
</evidence>
<name>A0A9P4U6E0_9PLEO</name>
<comment type="caution">
    <text evidence="2">The sequence shown here is derived from an EMBL/GenBank/DDBJ whole genome shotgun (WGS) entry which is preliminary data.</text>
</comment>
<dbReference type="EMBL" id="MU001511">
    <property type="protein sequence ID" value="KAF2438681.1"/>
    <property type="molecule type" value="Genomic_DNA"/>
</dbReference>